<organism evidence="1 2">
    <name type="scientific">Candidatus Deianiraea vastatrix</name>
    <dbReference type="NCBI Taxonomy" id="2163644"/>
    <lineage>
        <taxon>Bacteria</taxon>
        <taxon>Pseudomonadati</taxon>
        <taxon>Pseudomonadota</taxon>
        <taxon>Alphaproteobacteria</taxon>
        <taxon>Rickettsiales</taxon>
        <taxon>Candidatus Deianiraeaceae</taxon>
        <taxon>Candidatus Deianiraea</taxon>
    </lineage>
</organism>
<gene>
    <name evidence="1" type="ORF">Deia_00159</name>
</gene>
<dbReference type="AlphaFoldDB" id="A0A5B8XCA1"/>
<sequence>MNQENRLQNGIELIKAIFNLSLACIENNVMVFPDEINELLKNRNSEFLAKNETSIFNHNLCIGNFEDFSVKNTKITHDELYQKYLTYQLSSSITFKEILAICFHVNIEDFEFKVFKNNIVKIYPSKLCKDEFIIDNYLKISNEITSENKKYNLLKKEAKKNKERKVLESCRGTEIKKIVIKKERFTV</sequence>
<dbReference type="RefSeq" id="WP_146820276.1">
    <property type="nucleotide sequence ID" value="NZ_CP029077.1"/>
</dbReference>
<accession>A0A5B8XCA1</accession>
<evidence type="ECO:0000313" key="2">
    <source>
        <dbReference type="Proteomes" id="UP000321934"/>
    </source>
</evidence>
<dbReference type="Proteomes" id="UP000321934">
    <property type="component" value="Chromosome"/>
</dbReference>
<evidence type="ECO:0000313" key="1">
    <source>
        <dbReference type="EMBL" id="QED22969.1"/>
    </source>
</evidence>
<keyword evidence="2" id="KW-1185">Reference proteome</keyword>
<reference evidence="1 2" key="1">
    <citation type="journal article" date="2019" name="ISME J.">
        <title>Deianiraea, an extracellular bacterium associated with the ciliate Paramecium, suggests an alternative scenario for the evolution of Rickettsiales.</title>
        <authorList>
            <person name="Castelli M."/>
            <person name="Sabaneyeva E."/>
            <person name="Lanzoni O."/>
            <person name="Lebedeva N."/>
            <person name="Floriano A.M."/>
            <person name="Gaiarsa S."/>
            <person name="Benken K."/>
            <person name="Modeo L."/>
            <person name="Bandi C."/>
            <person name="Potekhin A."/>
            <person name="Sassera D."/>
            <person name="Petroni G."/>
        </authorList>
    </citation>
    <scope>NUCLEOTIDE SEQUENCE [LARGE SCALE GENOMIC DNA]</scope>
    <source>
        <strain evidence="1">CyL4-1</strain>
    </source>
</reference>
<proteinExistence type="predicted"/>
<name>A0A5B8XCA1_9RICK</name>
<protein>
    <submittedName>
        <fullName evidence="1">Uncharacterized protein</fullName>
    </submittedName>
</protein>
<dbReference type="EMBL" id="CP029077">
    <property type="protein sequence ID" value="QED22969.1"/>
    <property type="molecule type" value="Genomic_DNA"/>
</dbReference>